<name>A0A1G2BF45_9BACT</name>
<reference evidence="2 3" key="1">
    <citation type="journal article" date="2016" name="Nat. Commun.">
        <title>Thousands of microbial genomes shed light on interconnected biogeochemical processes in an aquifer system.</title>
        <authorList>
            <person name="Anantharaman K."/>
            <person name="Brown C.T."/>
            <person name="Hug L.A."/>
            <person name="Sharon I."/>
            <person name="Castelle C.J."/>
            <person name="Probst A.J."/>
            <person name="Thomas B.C."/>
            <person name="Singh A."/>
            <person name="Wilkins M.J."/>
            <person name="Karaoz U."/>
            <person name="Brodie E.L."/>
            <person name="Williams K.H."/>
            <person name="Hubbard S.S."/>
            <person name="Banfield J.F."/>
        </authorList>
    </citation>
    <scope>NUCLEOTIDE SEQUENCE [LARGE SCALE GENOMIC DNA]</scope>
</reference>
<organism evidence="2 3">
    <name type="scientific">Candidatus Kerfeldbacteria bacterium RIFOXYB2_FULL_38_14</name>
    <dbReference type="NCBI Taxonomy" id="1798547"/>
    <lineage>
        <taxon>Bacteria</taxon>
        <taxon>Candidatus Kerfeldiibacteriota</taxon>
    </lineage>
</organism>
<evidence type="ECO:0000313" key="3">
    <source>
        <dbReference type="Proteomes" id="UP000176420"/>
    </source>
</evidence>
<dbReference type="Proteomes" id="UP000176420">
    <property type="component" value="Unassembled WGS sequence"/>
</dbReference>
<dbReference type="EMBL" id="MHKI01000006">
    <property type="protein sequence ID" value="OGY87772.1"/>
    <property type="molecule type" value="Genomic_DNA"/>
</dbReference>
<evidence type="ECO:0000256" key="1">
    <source>
        <dbReference type="SAM" id="SignalP"/>
    </source>
</evidence>
<keyword evidence="1" id="KW-0732">Signal</keyword>
<protein>
    <submittedName>
        <fullName evidence="2">Uncharacterized protein</fullName>
    </submittedName>
</protein>
<comment type="caution">
    <text evidence="2">The sequence shown here is derived from an EMBL/GenBank/DDBJ whole genome shotgun (WGS) entry which is preliminary data.</text>
</comment>
<gene>
    <name evidence="2" type="ORF">A2319_05015</name>
</gene>
<feature type="chain" id="PRO_5009582066" evidence="1">
    <location>
        <begin position="35"/>
        <end position="311"/>
    </location>
</feature>
<feature type="signal peptide" evidence="1">
    <location>
        <begin position="1"/>
        <end position="34"/>
    </location>
</feature>
<sequence>MKMRQTSLVKNLVGVSVLLVLLGAGCTNSTTDTANTNTNNTNVAVPNTNTANTNETAVKIDPTAMPLDFPNSTLEAEVGDYVLAPSRVALNEAATEGAENTTFIYYMATVAEVGETASVLTEITEDVTIPNGVIIPIPQGQTAEVGDTVLTWWQSGSGLTRAYVVEGGTPTKPMVRYLDTEQLDDSEAEQLKTDSFVKITDAWQAGTSIAVRNGSDFDHYQVLKVSGEQILAYGFAGKLKVIDKADAIAMPIKLAVKVGDTVSVPFIGSYSEGTVTAVDDQNGNIDVEVEFGGDKEVDKYAYGTFIMSSDL</sequence>
<dbReference type="AlphaFoldDB" id="A0A1G2BF45"/>
<evidence type="ECO:0000313" key="2">
    <source>
        <dbReference type="EMBL" id="OGY87772.1"/>
    </source>
</evidence>
<proteinExistence type="predicted"/>
<accession>A0A1G2BF45</accession>
<dbReference type="PROSITE" id="PS51257">
    <property type="entry name" value="PROKAR_LIPOPROTEIN"/>
    <property type="match status" value="1"/>
</dbReference>